<name>A0A8H8D4Q3_AJECA</name>
<accession>A0A8H8D4Q3</accession>
<evidence type="ECO:0000313" key="3">
    <source>
        <dbReference type="Proteomes" id="UP000670092"/>
    </source>
</evidence>
<dbReference type="Proteomes" id="UP000670092">
    <property type="component" value="Unassembled WGS sequence"/>
</dbReference>
<dbReference type="VEuPathDB" id="FungiDB:I7I52_10108"/>
<protein>
    <submittedName>
        <fullName evidence="2">Uncharacterized protein</fullName>
    </submittedName>
</protein>
<organism evidence="2 3">
    <name type="scientific">Ajellomyces capsulatus</name>
    <name type="common">Darling's disease fungus</name>
    <name type="synonym">Histoplasma capsulatum</name>
    <dbReference type="NCBI Taxonomy" id="5037"/>
    <lineage>
        <taxon>Eukaryota</taxon>
        <taxon>Fungi</taxon>
        <taxon>Dikarya</taxon>
        <taxon>Ascomycota</taxon>
        <taxon>Pezizomycotina</taxon>
        <taxon>Eurotiomycetes</taxon>
        <taxon>Eurotiomycetidae</taxon>
        <taxon>Onygenales</taxon>
        <taxon>Ajellomycetaceae</taxon>
        <taxon>Histoplasma</taxon>
    </lineage>
</organism>
<reference evidence="2 3" key="1">
    <citation type="submission" date="2021-01" db="EMBL/GenBank/DDBJ databases">
        <title>Chromosome-level genome assembly of a human fungal pathogen reveals clustering of transcriptionally co-regulated genes.</title>
        <authorList>
            <person name="Voorhies M."/>
            <person name="Cohen S."/>
            <person name="Shea T.P."/>
            <person name="Petrus S."/>
            <person name="Munoz J.F."/>
            <person name="Poplawski S."/>
            <person name="Goldman W.E."/>
            <person name="Michael T."/>
            <person name="Cuomo C.A."/>
            <person name="Sil A."/>
            <person name="Beyhan S."/>
        </authorList>
    </citation>
    <scope>NUCLEOTIDE SEQUENCE [LARGE SCALE GENOMIC DNA]</scope>
    <source>
        <strain evidence="2 3">G184AR</strain>
    </source>
</reference>
<dbReference type="EMBL" id="JAEVHI010000002">
    <property type="protein sequence ID" value="KAG5299703.1"/>
    <property type="molecule type" value="Genomic_DNA"/>
</dbReference>
<feature type="compositionally biased region" description="Low complexity" evidence="1">
    <location>
        <begin position="13"/>
        <end position="36"/>
    </location>
</feature>
<comment type="caution">
    <text evidence="2">The sequence shown here is derived from an EMBL/GenBank/DDBJ whole genome shotgun (WGS) entry which is preliminary data.</text>
</comment>
<evidence type="ECO:0000256" key="1">
    <source>
        <dbReference type="SAM" id="MobiDB-lite"/>
    </source>
</evidence>
<proteinExistence type="predicted"/>
<evidence type="ECO:0000313" key="2">
    <source>
        <dbReference type="EMBL" id="KAG5299703.1"/>
    </source>
</evidence>
<gene>
    <name evidence="2" type="ORF">I7I52_10108</name>
</gene>
<sequence>MAESARKISSLLSPSQTGTTTSEGTPGSSGVPSSRTTYSFAGSPVLACSCSRDISCISSGK</sequence>
<dbReference type="AlphaFoldDB" id="A0A8H8D4Q3"/>
<feature type="region of interest" description="Disordered" evidence="1">
    <location>
        <begin position="1"/>
        <end position="36"/>
    </location>
</feature>